<dbReference type="Gene3D" id="3.40.50.300">
    <property type="entry name" value="P-loop containing nucleotide triphosphate hydrolases"/>
    <property type="match status" value="1"/>
</dbReference>
<dbReference type="PANTHER" id="PTHR41930:SF1">
    <property type="entry name" value="DEPHOSPHO-COA KINASE"/>
    <property type="match status" value="1"/>
</dbReference>
<dbReference type="InterPro" id="IPR027417">
    <property type="entry name" value="P-loop_NTPase"/>
</dbReference>
<gene>
    <name evidence="1" type="ORF">COS38_00170</name>
</gene>
<name>A0A2M7CJB6_9BACT</name>
<evidence type="ECO:0000313" key="1">
    <source>
        <dbReference type="EMBL" id="PIV25714.1"/>
    </source>
</evidence>
<dbReference type="Pfam" id="PF13238">
    <property type="entry name" value="AAA_18"/>
    <property type="match status" value="1"/>
</dbReference>
<dbReference type="Proteomes" id="UP000229966">
    <property type="component" value="Unassembled WGS sequence"/>
</dbReference>
<evidence type="ECO:0000313" key="2">
    <source>
        <dbReference type="Proteomes" id="UP000229966"/>
    </source>
</evidence>
<sequence length="181" mass="20776">MIIGITGLLGAGKDTVAEILVKKNFAHFSLSNEVRYELKKAKIPETIDNLVAMGIKIKNQFGFAELAKRALKKCQGKNCVLTSIRTTDEVKYLQNKKNFILLNISCPAKIRHKRILKRNRPSDQAFKIFHKFIEKEREQFFGTGAKLNLQATIKMSDLTIDNSHDIKELKRKIDEIIQKLY</sequence>
<proteinExistence type="predicted"/>
<dbReference type="PANTHER" id="PTHR41930">
    <property type="entry name" value="UPF0200 PROTEIN MJ1399"/>
    <property type="match status" value="1"/>
</dbReference>
<dbReference type="SUPFAM" id="SSF52540">
    <property type="entry name" value="P-loop containing nucleoside triphosphate hydrolases"/>
    <property type="match status" value="1"/>
</dbReference>
<organism evidence="1 2">
    <name type="scientific">Candidatus Berkelbacteria bacterium CG03_land_8_20_14_0_80_40_36</name>
    <dbReference type="NCBI Taxonomy" id="1974509"/>
    <lineage>
        <taxon>Bacteria</taxon>
        <taxon>Candidatus Berkelbacteria</taxon>
    </lineage>
</organism>
<evidence type="ECO:0008006" key="3">
    <source>
        <dbReference type="Google" id="ProtNLM"/>
    </source>
</evidence>
<reference evidence="2" key="1">
    <citation type="submission" date="2017-09" db="EMBL/GenBank/DDBJ databases">
        <title>Depth-based differentiation of microbial function through sediment-hosted aquifers and enrichment of novel symbionts in the deep terrestrial subsurface.</title>
        <authorList>
            <person name="Probst A.J."/>
            <person name="Ladd B."/>
            <person name="Jarett J.K."/>
            <person name="Geller-Mcgrath D.E."/>
            <person name="Sieber C.M.K."/>
            <person name="Emerson J.B."/>
            <person name="Anantharaman K."/>
            <person name="Thomas B.C."/>
            <person name="Malmstrom R."/>
            <person name="Stieglmeier M."/>
            <person name="Klingl A."/>
            <person name="Woyke T."/>
            <person name="Ryan C.M."/>
            <person name="Banfield J.F."/>
        </authorList>
    </citation>
    <scope>NUCLEOTIDE SEQUENCE [LARGE SCALE GENOMIC DNA]</scope>
</reference>
<accession>A0A2M7CJB6</accession>
<dbReference type="AlphaFoldDB" id="A0A2M7CJB6"/>
<protein>
    <recommendedName>
        <fullName evidence="3">Dephospho-CoA kinase</fullName>
    </recommendedName>
</protein>
<dbReference type="EMBL" id="PEUM01000005">
    <property type="protein sequence ID" value="PIV25714.1"/>
    <property type="molecule type" value="Genomic_DNA"/>
</dbReference>
<comment type="caution">
    <text evidence="1">The sequence shown here is derived from an EMBL/GenBank/DDBJ whole genome shotgun (WGS) entry which is preliminary data.</text>
</comment>